<evidence type="ECO:0000259" key="14">
    <source>
        <dbReference type="PROSITE" id="PS51546"/>
    </source>
</evidence>
<evidence type="ECO:0000256" key="2">
    <source>
        <dbReference type="ARBA" id="ARBA00022741"/>
    </source>
</evidence>
<dbReference type="PANTHER" id="PTHR10048">
    <property type="entry name" value="PHOSPHATIDYLINOSITOL KINASE"/>
    <property type="match status" value="1"/>
</dbReference>
<dbReference type="InterPro" id="IPR000403">
    <property type="entry name" value="PI3/4_kinase_cat_dom"/>
</dbReference>
<evidence type="ECO:0000313" key="17">
    <source>
        <dbReference type="Proteomes" id="UP000594262"/>
    </source>
</evidence>
<dbReference type="GO" id="GO:0035091">
    <property type="term" value="F:phosphatidylinositol binding"/>
    <property type="evidence" value="ECO:0007669"/>
    <property type="project" value="InterPro"/>
</dbReference>
<accession>A0A7M5WV51</accession>
<dbReference type="InterPro" id="IPR000341">
    <property type="entry name" value="PI3K_Ras-bd_dom"/>
</dbReference>
<dbReference type="Pfam" id="PF00168">
    <property type="entry name" value="C2"/>
    <property type="match status" value="1"/>
</dbReference>
<dbReference type="Pfam" id="PF00794">
    <property type="entry name" value="PI3K_rbd"/>
    <property type="match status" value="1"/>
</dbReference>
<dbReference type="PROSITE" id="PS51545">
    <property type="entry name" value="PIK_HELICAL"/>
    <property type="match status" value="1"/>
</dbReference>
<dbReference type="InterPro" id="IPR029071">
    <property type="entry name" value="Ubiquitin-like_domsf"/>
</dbReference>
<feature type="region of interest" description="Disordered" evidence="9">
    <location>
        <begin position="250"/>
        <end position="326"/>
    </location>
</feature>
<dbReference type="GO" id="GO:0035005">
    <property type="term" value="F:1-phosphatidylinositol-4-phosphate 3-kinase activity"/>
    <property type="evidence" value="ECO:0007669"/>
    <property type="project" value="UniProtKB-EC"/>
</dbReference>
<dbReference type="GO" id="GO:0005524">
    <property type="term" value="F:ATP binding"/>
    <property type="evidence" value="ECO:0007669"/>
    <property type="project" value="UniProtKB-KW"/>
</dbReference>
<dbReference type="FunFam" id="1.10.1070.11:FF:000001">
    <property type="entry name" value="Phosphatidylinositol 4,5-bisphosphate 3-kinase catalytic subunit"/>
    <property type="match status" value="1"/>
</dbReference>
<dbReference type="Proteomes" id="UP000594262">
    <property type="component" value="Unplaced"/>
</dbReference>
<dbReference type="Gene3D" id="3.30.1520.10">
    <property type="entry name" value="Phox-like domain"/>
    <property type="match status" value="1"/>
</dbReference>
<dbReference type="InterPro" id="IPR018936">
    <property type="entry name" value="PI3/4_kinase_CS"/>
</dbReference>
<dbReference type="SMART" id="SM00312">
    <property type="entry name" value="PX"/>
    <property type="match status" value="1"/>
</dbReference>
<dbReference type="CDD" id="cd04012">
    <property type="entry name" value="C2A_PI3K_class_II"/>
    <property type="match status" value="1"/>
</dbReference>
<feature type="domain" description="PX" evidence="11">
    <location>
        <begin position="1403"/>
        <end position="1521"/>
    </location>
</feature>
<evidence type="ECO:0000256" key="5">
    <source>
        <dbReference type="ARBA" id="ARBA00023098"/>
    </source>
</evidence>
<dbReference type="PANTHER" id="PTHR10048:SF14">
    <property type="entry name" value="LD28067P"/>
    <property type="match status" value="1"/>
</dbReference>
<keyword evidence="1" id="KW-0808">Transferase</keyword>
<feature type="compositionally biased region" description="Polar residues" evidence="9">
    <location>
        <begin position="96"/>
        <end position="122"/>
    </location>
</feature>
<feature type="region of interest" description="Disordered" evidence="9">
    <location>
        <begin position="1"/>
        <end position="39"/>
    </location>
</feature>
<evidence type="ECO:0000256" key="4">
    <source>
        <dbReference type="ARBA" id="ARBA00022840"/>
    </source>
</evidence>
<dbReference type="SMART" id="SM00146">
    <property type="entry name" value="PI3Kc"/>
    <property type="match status" value="1"/>
</dbReference>
<comment type="catalytic activity">
    <reaction evidence="7">
        <text>a 1,2-diacyl-sn-glycero-3-phospho-(1D-myo-inositol 4-phosphate) + ATP = a 1,2-diacyl-sn-glycero-3-phospho-(1D-myo-inositol-3,4-bisphosphate) + ADP + H(+)</text>
        <dbReference type="Rhea" id="RHEA:18373"/>
        <dbReference type="ChEBI" id="CHEBI:15378"/>
        <dbReference type="ChEBI" id="CHEBI:30616"/>
        <dbReference type="ChEBI" id="CHEBI:57658"/>
        <dbReference type="ChEBI" id="CHEBI:58178"/>
        <dbReference type="ChEBI" id="CHEBI:456216"/>
        <dbReference type="EC" id="2.7.1.154"/>
    </reaction>
    <physiologicalReaction direction="left-to-right" evidence="7">
        <dbReference type="Rhea" id="RHEA:18374"/>
    </physiologicalReaction>
</comment>
<keyword evidence="3" id="KW-0418">Kinase</keyword>
<dbReference type="Pfam" id="PF00613">
    <property type="entry name" value="PI3Ka"/>
    <property type="match status" value="1"/>
</dbReference>
<dbReference type="Pfam" id="PF00787">
    <property type="entry name" value="PX"/>
    <property type="match status" value="1"/>
</dbReference>
<dbReference type="GO" id="GO:0043491">
    <property type="term" value="P:phosphatidylinositol 3-kinase/protein kinase B signal transduction"/>
    <property type="evidence" value="ECO:0007669"/>
    <property type="project" value="TreeGrafter"/>
</dbReference>
<feature type="domain" description="PIK helical" evidence="13">
    <location>
        <begin position="839"/>
        <end position="1014"/>
    </location>
</feature>
<dbReference type="SMART" id="SM00239">
    <property type="entry name" value="C2"/>
    <property type="match status" value="1"/>
</dbReference>
<evidence type="ECO:0000256" key="8">
    <source>
        <dbReference type="PROSITE-ProRule" id="PRU00880"/>
    </source>
</evidence>
<evidence type="ECO:0000256" key="6">
    <source>
        <dbReference type="ARBA" id="ARBA00023985"/>
    </source>
</evidence>
<organism evidence="16 17">
    <name type="scientific">Clytia hemisphaerica</name>
    <dbReference type="NCBI Taxonomy" id="252671"/>
    <lineage>
        <taxon>Eukaryota</taxon>
        <taxon>Metazoa</taxon>
        <taxon>Cnidaria</taxon>
        <taxon>Hydrozoa</taxon>
        <taxon>Hydroidolina</taxon>
        <taxon>Leptothecata</taxon>
        <taxon>Obeliida</taxon>
        <taxon>Clytiidae</taxon>
        <taxon>Clytia</taxon>
    </lineage>
</organism>
<dbReference type="InterPro" id="IPR036940">
    <property type="entry name" value="PI3/4_kinase_cat_sf"/>
</dbReference>
<dbReference type="GeneID" id="136806790"/>
<dbReference type="SUPFAM" id="SSF64268">
    <property type="entry name" value="PX domain"/>
    <property type="match status" value="1"/>
</dbReference>
<dbReference type="SUPFAM" id="SSF48371">
    <property type="entry name" value="ARM repeat"/>
    <property type="match status" value="1"/>
</dbReference>
<dbReference type="PROSITE" id="PS50195">
    <property type="entry name" value="PX"/>
    <property type="match status" value="1"/>
</dbReference>
<keyword evidence="4" id="KW-0067">ATP-binding</keyword>
<dbReference type="EnsemblMetazoa" id="CLYHEMT013635.1">
    <property type="protein sequence ID" value="CLYHEMP013635.1"/>
    <property type="gene ID" value="CLYHEMG013635"/>
</dbReference>
<dbReference type="SUPFAM" id="SSF49562">
    <property type="entry name" value="C2 domain (Calcium/lipid-binding domain, CaLB)"/>
    <property type="match status" value="2"/>
</dbReference>
<dbReference type="GO" id="GO:0016477">
    <property type="term" value="P:cell migration"/>
    <property type="evidence" value="ECO:0007669"/>
    <property type="project" value="TreeGrafter"/>
</dbReference>
<dbReference type="Gene3D" id="3.10.20.90">
    <property type="entry name" value="Phosphatidylinositol 3-kinase Catalytic Subunit, Chain A, domain 1"/>
    <property type="match status" value="1"/>
</dbReference>
<dbReference type="InterPro" id="IPR016024">
    <property type="entry name" value="ARM-type_fold"/>
</dbReference>
<dbReference type="PROSITE" id="PS00916">
    <property type="entry name" value="PI3_4_KINASE_2"/>
    <property type="match status" value="1"/>
</dbReference>
<dbReference type="SMART" id="SM00145">
    <property type="entry name" value="PI3Ka"/>
    <property type="match status" value="1"/>
</dbReference>
<evidence type="ECO:0000256" key="1">
    <source>
        <dbReference type="ARBA" id="ARBA00022679"/>
    </source>
</evidence>
<dbReference type="InterPro" id="IPR011009">
    <property type="entry name" value="Kinase-like_dom_sf"/>
</dbReference>
<dbReference type="Gene3D" id="2.60.40.150">
    <property type="entry name" value="C2 domain"/>
    <property type="match status" value="2"/>
</dbReference>
<feature type="compositionally biased region" description="Basic and acidic residues" evidence="9">
    <location>
        <begin position="308"/>
        <end position="320"/>
    </location>
</feature>
<comment type="similarity">
    <text evidence="8">Belongs to the PI3/PI4-kinase family.</text>
</comment>
<proteinExistence type="inferred from homology"/>
<keyword evidence="2" id="KW-0547">Nucleotide-binding</keyword>
<dbReference type="PROSITE" id="PS50004">
    <property type="entry name" value="C2"/>
    <property type="match status" value="1"/>
</dbReference>
<dbReference type="InterPro" id="IPR001263">
    <property type="entry name" value="PI3K_accessory_dom"/>
</dbReference>
<comment type="catalytic activity">
    <reaction evidence="6">
        <text>a 1,2-diacyl-sn-glycero-3-phospho-(1D-myo-inositol) + ATP = a 1,2-diacyl-sn-glycero-3-phospho-(1D-myo-inositol-3-phosphate) + ADP + H(+)</text>
        <dbReference type="Rhea" id="RHEA:12709"/>
        <dbReference type="ChEBI" id="CHEBI:15378"/>
        <dbReference type="ChEBI" id="CHEBI:30616"/>
        <dbReference type="ChEBI" id="CHEBI:57880"/>
        <dbReference type="ChEBI" id="CHEBI:58088"/>
        <dbReference type="ChEBI" id="CHEBI:456216"/>
        <dbReference type="EC" id="2.7.1.137"/>
    </reaction>
    <physiologicalReaction direction="left-to-right" evidence="6">
        <dbReference type="Rhea" id="RHEA:12710"/>
    </physiologicalReaction>
</comment>
<feature type="domain" description="C2" evidence="10">
    <location>
        <begin position="1542"/>
        <end position="1661"/>
    </location>
</feature>
<evidence type="ECO:0008006" key="18">
    <source>
        <dbReference type="Google" id="ProtNLM"/>
    </source>
</evidence>
<evidence type="ECO:0000259" key="10">
    <source>
        <dbReference type="PROSITE" id="PS50004"/>
    </source>
</evidence>
<dbReference type="Gene3D" id="1.10.1070.11">
    <property type="entry name" value="Phosphatidylinositol 3-/4-kinase, catalytic domain"/>
    <property type="match status" value="1"/>
</dbReference>
<dbReference type="GO" id="GO:0005737">
    <property type="term" value="C:cytoplasm"/>
    <property type="evidence" value="ECO:0007669"/>
    <property type="project" value="TreeGrafter"/>
</dbReference>
<feature type="compositionally biased region" description="Basic and acidic residues" evidence="9">
    <location>
        <begin position="259"/>
        <end position="268"/>
    </location>
</feature>
<feature type="domain" description="PI3K/PI4K catalytic" evidence="12">
    <location>
        <begin position="1082"/>
        <end position="1360"/>
    </location>
</feature>
<dbReference type="InterPro" id="IPR036871">
    <property type="entry name" value="PX_dom_sf"/>
</dbReference>
<feature type="compositionally biased region" description="Basic and acidic residues" evidence="9">
    <location>
        <begin position="147"/>
        <end position="156"/>
    </location>
</feature>
<evidence type="ECO:0000256" key="3">
    <source>
        <dbReference type="ARBA" id="ARBA00022777"/>
    </source>
</evidence>
<dbReference type="Pfam" id="PF00792">
    <property type="entry name" value="PI3K_C2"/>
    <property type="match status" value="1"/>
</dbReference>
<feature type="domain" description="C2 PI3K-type" evidence="15">
    <location>
        <begin position="668"/>
        <end position="828"/>
    </location>
</feature>
<dbReference type="RefSeq" id="XP_066919468.1">
    <property type="nucleotide sequence ID" value="XM_067063367.1"/>
</dbReference>
<evidence type="ECO:0000259" key="13">
    <source>
        <dbReference type="PROSITE" id="PS51545"/>
    </source>
</evidence>
<keyword evidence="5" id="KW-0443">Lipid metabolism</keyword>
<evidence type="ECO:0000256" key="7">
    <source>
        <dbReference type="ARBA" id="ARBA00029297"/>
    </source>
</evidence>
<keyword evidence="17" id="KW-1185">Reference proteome</keyword>
<dbReference type="InterPro" id="IPR035892">
    <property type="entry name" value="C2_domain_sf"/>
</dbReference>
<dbReference type="OrthoDB" id="6020291at2759"/>
<dbReference type="GO" id="GO:0048015">
    <property type="term" value="P:phosphatidylinositol-mediated signaling"/>
    <property type="evidence" value="ECO:0007669"/>
    <property type="project" value="TreeGrafter"/>
</dbReference>
<dbReference type="GO" id="GO:0005886">
    <property type="term" value="C:plasma membrane"/>
    <property type="evidence" value="ECO:0007669"/>
    <property type="project" value="TreeGrafter"/>
</dbReference>
<feature type="domain" description="PI3K-RBD" evidence="14">
    <location>
        <begin position="386"/>
        <end position="478"/>
    </location>
</feature>
<dbReference type="InterPro" id="IPR002420">
    <property type="entry name" value="PI3K-type_C2_dom"/>
</dbReference>
<dbReference type="GO" id="GO:0016303">
    <property type="term" value="F:1-phosphatidylinositol-3-kinase activity"/>
    <property type="evidence" value="ECO:0007669"/>
    <property type="project" value="UniProtKB-EC"/>
</dbReference>
<feature type="region of interest" description="Disordered" evidence="9">
    <location>
        <begin position="93"/>
        <end position="161"/>
    </location>
</feature>
<evidence type="ECO:0000259" key="11">
    <source>
        <dbReference type="PROSITE" id="PS50195"/>
    </source>
</evidence>
<name>A0A7M5WV51_9CNID</name>
<dbReference type="InterPro" id="IPR042236">
    <property type="entry name" value="PI3K_accessory_sf"/>
</dbReference>
<reference evidence="16" key="1">
    <citation type="submission" date="2021-01" db="UniProtKB">
        <authorList>
            <consortium name="EnsemblMetazoa"/>
        </authorList>
    </citation>
    <scope>IDENTIFICATION</scope>
</reference>
<dbReference type="Pfam" id="PF00454">
    <property type="entry name" value="PI3_PI4_kinase"/>
    <property type="match status" value="1"/>
</dbReference>
<dbReference type="PROSITE" id="PS51546">
    <property type="entry name" value="PI3K_RBD"/>
    <property type="match status" value="1"/>
</dbReference>
<dbReference type="FunFam" id="3.30.1010.10:FF:000001">
    <property type="entry name" value="Phosphatidylinositol 4-phosphate 3-kinase C2 domain-containing subunit beta"/>
    <property type="match status" value="1"/>
</dbReference>
<evidence type="ECO:0000313" key="16">
    <source>
        <dbReference type="EnsemblMetazoa" id="CLYHEMP013635.1"/>
    </source>
</evidence>
<dbReference type="SUPFAM" id="SSF56112">
    <property type="entry name" value="Protein kinase-like (PK-like)"/>
    <property type="match status" value="1"/>
</dbReference>
<dbReference type="GO" id="GO:0005942">
    <property type="term" value="C:phosphatidylinositol 3-kinase complex"/>
    <property type="evidence" value="ECO:0007669"/>
    <property type="project" value="TreeGrafter"/>
</dbReference>
<dbReference type="InterPro" id="IPR000008">
    <property type="entry name" value="C2_dom"/>
</dbReference>
<protein>
    <recommendedName>
        <fullName evidence="18">Phosphatidylinositol-4-phosphate 3-kinase</fullName>
    </recommendedName>
</protein>
<evidence type="ECO:0000259" key="12">
    <source>
        <dbReference type="PROSITE" id="PS50290"/>
    </source>
</evidence>
<dbReference type="PROSITE" id="PS50290">
    <property type="entry name" value="PI3_4_KINASE_3"/>
    <property type="match status" value="1"/>
</dbReference>
<dbReference type="SMART" id="SM00142">
    <property type="entry name" value="PI3K_C2"/>
    <property type="match status" value="1"/>
</dbReference>
<evidence type="ECO:0000256" key="9">
    <source>
        <dbReference type="SAM" id="MobiDB-lite"/>
    </source>
</evidence>
<sequence length="1669" mass="191140">MTTSPVDLISFDEFKPKVPPKSKQRTFSPPPFPPAVKREPDIRRVILSELEYYRPSSAQSNNNYASNLAFQDFTEGANNTNLNGGVNNNALENDSRCVSNPDTLINNETESTQNFTENNNTDGPPLPPKKYGRSRANALERQVSLTRGEKPKRDDELSPDVLSKSMPDTLYLFDPFLSESFIDEPTIVRGSQISDGGRTVRSKTMVDDKNVVPTFDLLQFDIDIDETKDETSVESEVKLKSPTYRLSERRKVKTLSPEDLQRFERSSSEKNQSNINKETKTKTLPARPPRPKNRFSCPPNVIAGIGENSHKNGSDQKDSSTAEQSNNKNDIYFKTALFQRTEERNEEAVAFSNAIAKLRKFYKHEDKSTNIGCIAPSKIANKALLDSTVEFTIYFDPDPKPKTMTCKLSLTPTEVIHKFFTECYNGGKSFELDIIAEQYVLKFVGATTCLSEQCPLCDYVTIQESIKYGYRIELVLVRTGFVNLDFKRDAEDDTEDCHSTYFKYYFEEKQTSSLSISEQGLSVLLETYDSEAARLMQDVSESHKVTYHPQRIIQVVKAITKSLAQVELLTVQEGVNMLLSLKKFTAHSKSFSAQRTDGRKEVVEFMNPIHFDHQKFHSALQTLTQGVHSLIQLYCKFFNTDFKIQDFGSNNIKIDQNDIFERIDPRTIDDRFTVRIGSIHRIPHSWKTTYTEFEIEASLYYGGNLTATPKRTAKARVCVGFFEHIRFHELLEFDVSVRNIPRESKVTFKLIGLSPPKKGGDGRTTLGWVSSNVYDHQGFLMSGSRLFGLLSEVHFNPVATCATGYIQKPETVILKTDFQVYHTEVLFPQPVLITQTSINGNPSTLSEAEMTYVTKILRKDSRVLTQEERYVIWKSRYGLCHLPYALKHVLASCPSWDSINVTEVHTILSMWEALSPNEAIEFLQADFPDKTVRETAVLWLSSITDYDLVDYLPELVQAIKYEAYHDSALAQFVIKRSLSSPSVAHFLFWHLKYYTGDLQFSQRFQIVLSGLLSACGRRMRAQLQQQDNLMVELAQVSLKVKACKEPTRQLLLVKELHKVNESNVEFPVRSPIDPSLKLGEILPESSSYFSSHTVPLKICMRNVDRRGRDINFIFKIGDDLRKDLVTLLMFRVMNKLWLNEGLDLKMMLYNVLPTGPLSGLIEIIPNAATFREIHIQHGLTGSFKDDSLILWLQRFNTTEQDYHRAIDNFTYSAAGYCVATYLLGIGDRHNDNIMLTKNGHLFHIDFSKFMGDVQKFGAISRDRVPFVLTPDMAYVINNGITPTQNFQKFIEYCCQAFNIIRRNKHVILNLLGLMVYSGIPYLSEKEDLLFVRKNLQLDLTDEEATMYFTRLIESSLSSRSTQLNFFIHNIAHMKNTSEATLGSAKSSPLFSFSNKTHTQAKDGVINSARIVDFQKRYLPEKHYVFVINVTRKGVKEPKFVFRRFEDFQELHAKLSYKFNPFTGTIMPELPARIVLGRSQIREVAHRRRYELDNYLVALSKLEDVWSSDILYTFLHSYIKDTEEARRFAEYVELLADGPKTRIGGKIKVSIGYKNKALHVLVMHCSGLVPDRVQGLADSFVKVRIIPDPLHHYKRKTRICRKTLHPTFNETLIFEASWEMLRKRVLQITVWDSNHLMDKEFLGGVNCYLSTFDVKKTQNAWFPLTDIQIS</sequence>
<dbReference type="InterPro" id="IPR015433">
    <property type="entry name" value="PI3/4_kinase"/>
</dbReference>
<dbReference type="Gene3D" id="1.25.40.70">
    <property type="entry name" value="Phosphatidylinositol 3-kinase, accessory domain (PIK)"/>
    <property type="match status" value="1"/>
</dbReference>
<dbReference type="SUPFAM" id="SSF54236">
    <property type="entry name" value="Ubiquitin-like"/>
    <property type="match status" value="1"/>
</dbReference>
<evidence type="ECO:0000259" key="15">
    <source>
        <dbReference type="PROSITE" id="PS51547"/>
    </source>
</evidence>
<dbReference type="Gene3D" id="3.30.1010.10">
    <property type="entry name" value="Phosphatidylinositol 3-kinase Catalytic Subunit, Chain A, domain 4"/>
    <property type="match status" value="1"/>
</dbReference>
<dbReference type="PROSITE" id="PS51547">
    <property type="entry name" value="C2_PI3K"/>
    <property type="match status" value="1"/>
</dbReference>
<dbReference type="InterPro" id="IPR001683">
    <property type="entry name" value="PX_dom"/>
</dbReference>